<keyword evidence="1" id="KW-0238">DNA-binding</keyword>
<dbReference type="AlphaFoldDB" id="A0A839RPY4"/>
<sequence>MVPSDAHSFESRMHDLERRVTLLEQRGTQGSSPTAPHAGSAADFWVLDGLRQRQGEGVIYAGAVETGAGPVEWQYAHTADQVLDLDPGQTDAVAERLAALGSPVRLRLLLAVLRGASSVNELAALESMGTTGQIYHHIRILTAAGWLRSAGRGVMHVPPERVVPLLLAFAATF</sequence>
<protein>
    <submittedName>
        <fullName evidence="1">DNA-binding transcriptional ArsR family regulator</fullName>
    </submittedName>
</protein>
<accession>A0A839RPY4</accession>
<dbReference type="SUPFAM" id="SSF46785">
    <property type="entry name" value="Winged helix' DNA-binding domain"/>
    <property type="match status" value="1"/>
</dbReference>
<dbReference type="OrthoDB" id="3730926at2"/>
<dbReference type="RefSeq" id="WP_064440026.1">
    <property type="nucleotide sequence ID" value="NZ_BDDI01000006.1"/>
</dbReference>
<proteinExistence type="predicted"/>
<dbReference type="Proteomes" id="UP000567922">
    <property type="component" value="Unassembled WGS sequence"/>
</dbReference>
<dbReference type="Gene3D" id="1.10.10.10">
    <property type="entry name" value="Winged helix-like DNA-binding domain superfamily/Winged helix DNA-binding domain"/>
    <property type="match status" value="1"/>
</dbReference>
<reference evidence="1 2" key="1">
    <citation type="submission" date="2020-08" db="EMBL/GenBank/DDBJ databases">
        <title>Sequencing the genomes of 1000 actinobacteria strains.</title>
        <authorList>
            <person name="Klenk H.-P."/>
        </authorList>
    </citation>
    <scope>NUCLEOTIDE SEQUENCE [LARGE SCALE GENOMIC DNA]</scope>
    <source>
        <strain evidence="1 2">DSM 45258</strain>
    </source>
</reference>
<dbReference type="InterPro" id="IPR036388">
    <property type="entry name" value="WH-like_DNA-bd_sf"/>
</dbReference>
<name>A0A839RPY4_9ACTN</name>
<keyword evidence="2" id="KW-1185">Reference proteome</keyword>
<dbReference type="GO" id="GO:0003677">
    <property type="term" value="F:DNA binding"/>
    <property type="evidence" value="ECO:0007669"/>
    <property type="project" value="UniProtKB-KW"/>
</dbReference>
<evidence type="ECO:0000313" key="1">
    <source>
        <dbReference type="EMBL" id="MBB3038174.1"/>
    </source>
</evidence>
<organism evidence="1 2">
    <name type="scientific">Hoyosella altamirensis</name>
    <dbReference type="NCBI Taxonomy" id="616997"/>
    <lineage>
        <taxon>Bacteria</taxon>
        <taxon>Bacillati</taxon>
        <taxon>Actinomycetota</taxon>
        <taxon>Actinomycetes</taxon>
        <taxon>Mycobacteriales</taxon>
        <taxon>Hoyosellaceae</taxon>
        <taxon>Hoyosella</taxon>
    </lineage>
</organism>
<gene>
    <name evidence="1" type="ORF">FHU29_002623</name>
</gene>
<dbReference type="InterPro" id="IPR036390">
    <property type="entry name" value="WH_DNA-bd_sf"/>
</dbReference>
<dbReference type="EMBL" id="JACHWS010000002">
    <property type="protein sequence ID" value="MBB3038174.1"/>
    <property type="molecule type" value="Genomic_DNA"/>
</dbReference>
<evidence type="ECO:0000313" key="2">
    <source>
        <dbReference type="Proteomes" id="UP000567922"/>
    </source>
</evidence>
<comment type="caution">
    <text evidence="1">The sequence shown here is derived from an EMBL/GenBank/DDBJ whole genome shotgun (WGS) entry which is preliminary data.</text>
</comment>